<dbReference type="Proteomes" id="UP001227964">
    <property type="component" value="Unassembled WGS sequence"/>
</dbReference>
<accession>A0ABT7I9I0</accession>
<proteinExistence type="predicted"/>
<feature type="domain" description="Ice-binding protein C-terminal" evidence="2">
    <location>
        <begin position="202"/>
        <end position="223"/>
    </location>
</feature>
<reference evidence="3 4" key="1">
    <citation type="submission" date="2023-06" db="EMBL/GenBank/DDBJ databases">
        <title>Marinobacter azerbaijanicus a moderately halophilic, isolated from Urmia Lake in Azerbaijan region of Iran.</title>
        <authorList>
            <person name="Sanchez-Porro C."/>
            <person name="Aghdam E.M."/>
            <person name="Saheb S.M."/>
            <person name="Tarhriz V."/>
            <person name="Kazemi E."/>
            <person name="Ammozegar M.A."/>
            <person name="Ventosa A."/>
            <person name="Hejazi M.S."/>
        </authorList>
    </citation>
    <scope>NUCLEOTIDE SEQUENCE [LARGE SCALE GENOMIC DNA]</scope>
    <source>
        <strain evidence="3 4">TBZ242</strain>
    </source>
</reference>
<evidence type="ECO:0000313" key="4">
    <source>
        <dbReference type="Proteomes" id="UP001227964"/>
    </source>
</evidence>
<dbReference type="NCBIfam" id="TIGR02595">
    <property type="entry name" value="PEP_CTERM"/>
    <property type="match status" value="1"/>
</dbReference>
<dbReference type="Pfam" id="PF07589">
    <property type="entry name" value="PEP-CTERM"/>
    <property type="match status" value="1"/>
</dbReference>
<feature type="chain" id="PRO_5045644730" evidence="1">
    <location>
        <begin position="21"/>
        <end position="227"/>
    </location>
</feature>
<evidence type="ECO:0000259" key="2">
    <source>
        <dbReference type="Pfam" id="PF07589"/>
    </source>
</evidence>
<dbReference type="RefSeq" id="WP_285389850.1">
    <property type="nucleotide sequence ID" value="NZ_JASSVS010000003.1"/>
</dbReference>
<organism evidence="3 4">
    <name type="scientific">Marinobacter azerbaijanicus</name>
    <dbReference type="NCBI Taxonomy" id="3050455"/>
    <lineage>
        <taxon>Bacteria</taxon>
        <taxon>Pseudomonadati</taxon>
        <taxon>Pseudomonadota</taxon>
        <taxon>Gammaproteobacteria</taxon>
        <taxon>Pseudomonadales</taxon>
        <taxon>Marinobacteraceae</taxon>
        <taxon>Marinobacter</taxon>
    </lineage>
</organism>
<evidence type="ECO:0000313" key="3">
    <source>
        <dbReference type="EMBL" id="MDL0430796.1"/>
    </source>
</evidence>
<sequence>MLVKKLIAGSVFAIAAGNVAAVPSDLADLNNDAGTTLFPDVPEDTYFDTRAGYVSLTDTSGVEDDTNATLLAESAALESGNSFGIFNPTSGEKLEVFSGSDSAIAGETVSFNTTTGIATHDGTGASADIGVTFGFFIDNGLGNVWYSDPAMNGGDDFAGLYDTTGTSGEGLFGSDILVAFEDTETGDRDYNDVVVGLTDVAAVPEPGTLALMGMGILGLGVSRLRKS</sequence>
<keyword evidence="1" id="KW-0732">Signal</keyword>
<evidence type="ECO:0000256" key="1">
    <source>
        <dbReference type="SAM" id="SignalP"/>
    </source>
</evidence>
<dbReference type="InterPro" id="IPR013424">
    <property type="entry name" value="Ice-binding_C"/>
</dbReference>
<name>A0ABT7I9I0_9GAMM</name>
<keyword evidence="4" id="KW-1185">Reference proteome</keyword>
<dbReference type="EMBL" id="JASSVS010000003">
    <property type="protein sequence ID" value="MDL0430796.1"/>
    <property type="molecule type" value="Genomic_DNA"/>
</dbReference>
<comment type="caution">
    <text evidence="3">The sequence shown here is derived from an EMBL/GenBank/DDBJ whole genome shotgun (WGS) entry which is preliminary data.</text>
</comment>
<gene>
    <name evidence="3" type="ORF">QPM17_06660</name>
</gene>
<protein>
    <submittedName>
        <fullName evidence="3">PEP-CTERM sorting domain-containing protein</fullName>
    </submittedName>
</protein>
<feature type="signal peptide" evidence="1">
    <location>
        <begin position="1"/>
        <end position="20"/>
    </location>
</feature>